<name>A0A5R9DSX4_9LACT</name>
<dbReference type="NCBIfam" id="TIGR01727">
    <property type="entry name" value="oligo_HPY"/>
    <property type="match status" value="1"/>
</dbReference>
<gene>
    <name evidence="9" type="ORF">FEZ33_09885</name>
</gene>
<dbReference type="PANTHER" id="PTHR43297:SF2">
    <property type="entry name" value="DIPEPTIDE TRANSPORT ATP-BINDING PROTEIN DPPD"/>
    <property type="match status" value="1"/>
</dbReference>
<dbReference type="Gene3D" id="3.40.50.300">
    <property type="entry name" value="P-loop containing nucleotide triphosphate hydrolases"/>
    <property type="match status" value="1"/>
</dbReference>
<feature type="domain" description="ABC transporter" evidence="8">
    <location>
        <begin position="6"/>
        <end position="256"/>
    </location>
</feature>
<dbReference type="InterPro" id="IPR017871">
    <property type="entry name" value="ABC_transporter-like_CS"/>
</dbReference>
<dbReference type="PROSITE" id="PS50893">
    <property type="entry name" value="ABC_TRANSPORTER_2"/>
    <property type="match status" value="1"/>
</dbReference>
<dbReference type="OrthoDB" id="9802264at2"/>
<dbReference type="Pfam" id="PF00005">
    <property type="entry name" value="ABC_tran"/>
    <property type="match status" value="1"/>
</dbReference>
<dbReference type="SUPFAM" id="SSF52540">
    <property type="entry name" value="P-loop containing nucleoside triphosphate hydrolases"/>
    <property type="match status" value="1"/>
</dbReference>
<dbReference type="GO" id="GO:0016887">
    <property type="term" value="F:ATP hydrolysis activity"/>
    <property type="evidence" value="ECO:0007669"/>
    <property type="project" value="InterPro"/>
</dbReference>
<dbReference type="PROSITE" id="PS00211">
    <property type="entry name" value="ABC_TRANSPORTER_1"/>
    <property type="match status" value="1"/>
</dbReference>
<evidence type="ECO:0000256" key="3">
    <source>
        <dbReference type="ARBA" id="ARBA00022448"/>
    </source>
</evidence>
<evidence type="ECO:0000256" key="1">
    <source>
        <dbReference type="ARBA" id="ARBA00004202"/>
    </source>
</evidence>
<evidence type="ECO:0000256" key="6">
    <source>
        <dbReference type="ARBA" id="ARBA00022840"/>
    </source>
</evidence>
<dbReference type="SMART" id="SM00382">
    <property type="entry name" value="AAA"/>
    <property type="match status" value="1"/>
</dbReference>
<keyword evidence="4" id="KW-1003">Cell membrane</keyword>
<dbReference type="RefSeq" id="WP_138405225.1">
    <property type="nucleotide sequence ID" value="NZ_VBSP01000043.1"/>
</dbReference>
<evidence type="ECO:0000313" key="9">
    <source>
        <dbReference type="EMBL" id="TLQ39944.1"/>
    </source>
</evidence>
<dbReference type="InterPro" id="IPR013563">
    <property type="entry name" value="Oligopep_ABC_C"/>
</dbReference>
<proteinExistence type="inferred from homology"/>
<keyword evidence="3" id="KW-0813">Transport</keyword>
<dbReference type="EMBL" id="VBSP01000043">
    <property type="protein sequence ID" value="TLQ39944.1"/>
    <property type="molecule type" value="Genomic_DNA"/>
</dbReference>
<comment type="similarity">
    <text evidence="2">Belongs to the ABC transporter superfamily.</text>
</comment>
<dbReference type="InterPro" id="IPR003593">
    <property type="entry name" value="AAA+_ATPase"/>
</dbReference>
<dbReference type="PANTHER" id="PTHR43297">
    <property type="entry name" value="OLIGOPEPTIDE TRANSPORT ATP-BINDING PROTEIN APPD"/>
    <property type="match status" value="1"/>
</dbReference>
<evidence type="ECO:0000259" key="8">
    <source>
        <dbReference type="PROSITE" id="PS50893"/>
    </source>
</evidence>
<dbReference type="GO" id="GO:0015833">
    <property type="term" value="P:peptide transport"/>
    <property type="evidence" value="ECO:0007669"/>
    <property type="project" value="InterPro"/>
</dbReference>
<protein>
    <submittedName>
        <fullName evidence="9">ABC transporter ATP-binding protein</fullName>
    </submittedName>
</protein>
<dbReference type="CDD" id="cd03257">
    <property type="entry name" value="ABC_NikE_OppD_transporters"/>
    <property type="match status" value="1"/>
</dbReference>
<reference evidence="9 10" key="1">
    <citation type="submission" date="2019-05" db="EMBL/GenBank/DDBJ databases">
        <title>The metagenome of a microbial culture collection derived from dairy environment covers the genomic content of the human microbiome.</title>
        <authorList>
            <person name="Roder T."/>
            <person name="Wuthrich D."/>
            <person name="Sattari Z."/>
            <person name="Von Ah U."/>
            <person name="Bar C."/>
            <person name="Ronchi F."/>
            <person name="Macpherson A.J."/>
            <person name="Ganal-Vonarburg S.C."/>
            <person name="Bruggmann R."/>
            <person name="Vergeres G."/>
        </authorList>
    </citation>
    <scope>NUCLEOTIDE SEQUENCE [LARGE SCALE GENOMIC DNA]</scope>
    <source>
        <strain evidence="9 10">FAM 24227</strain>
    </source>
</reference>
<dbReference type="InterPro" id="IPR027417">
    <property type="entry name" value="P-loop_NTPase"/>
</dbReference>
<evidence type="ECO:0000256" key="7">
    <source>
        <dbReference type="ARBA" id="ARBA00023136"/>
    </source>
</evidence>
<evidence type="ECO:0000256" key="2">
    <source>
        <dbReference type="ARBA" id="ARBA00005417"/>
    </source>
</evidence>
<keyword evidence="7" id="KW-0472">Membrane</keyword>
<accession>A0A5R9DSX4</accession>
<dbReference type="InterPro" id="IPR003439">
    <property type="entry name" value="ABC_transporter-like_ATP-bd"/>
</dbReference>
<dbReference type="Proteomes" id="UP000306420">
    <property type="component" value="Unassembled WGS sequence"/>
</dbReference>
<dbReference type="Pfam" id="PF08352">
    <property type="entry name" value="oligo_HPY"/>
    <property type="match status" value="1"/>
</dbReference>
<dbReference type="InterPro" id="IPR050388">
    <property type="entry name" value="ABC_Ni/Peptide_Import"/>
</dbReference>
<evidence type="ECO:0000256" key="5">
    <source>
        <dbReference type="ARBA" id="ARBA00022741"/>
    </source>
</evidence>
<evidence type="ECO:0000256" key="4">
    <source>
        <dbReference type="ARBA" id="ARBA00022475"/>
    </source>
</evidence>
<comment type="subcellular location">
    <subcellularLocation>
        <location evidence="1">Cell membrane</location>
        <topology evidence="1">Peripheral membrane protein</topology>
    </subcellularLocation>
</comment>
<dbReference type="GO" id="GO:0005886">
    <property type="term" value="C:plasma membrane"/>
    <property type="evidence" value="ECO:0007669"/>
    <property type="project" value="UniProtKB-SubCell"/>
</dbReference>
<evidence type="ECO:0000313" key="10">
    <source>
        <dbReference type="Proteomes" id="UP000306420"/>
    </source>
</evidence>
<dbReference type="GO" id="GO:0005524">
    <property type="term" value="F:ATP binding"/>
    <property type="evidence" value="ECO:0007669"/>
    <property type="project" value="UniProtKB-KW"/>
</dbReference>
<sequence>MKEEVLTVKDLAISFQTFSGKLQAIRGLSFNLYQGETLAIVGESGSGKTVTARSIIGLLSKNSMIESGQVIFKNNDLLKYTNKQMEAIRGNQIAMIFQDPMTALNPTLSIGRQITEVLEKKRKMSRKDAVDEAINLLDLCGLVNPKERMKQYPHEFSGGQRQRIVIAIALAGDPEILIADEPTTALDVTIQAQIIELLKKIQKEKQMTIIFITHDLGVVANVADRVAVMYAGKIVEIGSVDDIYYHPQHPYTWGLLSSMPTPDSKGSLYAIPGTPPDLLNPPEGDAFAFRNEYSLAIDFVKQPPLFEVRQGHYAATWLLHPKAPAITVPEPIQKRHEHFELKLKRGEIQ</sequence>
<organism evidence="9 10">
    <name type="scientific">Ruoffia tabacinasalis</name>
    <dbReference type="NCBI Taxonomy" id="87458"/>
    <lineage>
        <taxon>Bacteria</taxon>
        <taxon>Bacillati</taxon>
        <taxon>Bacillota</taxon>
        <taxon>Bacilli</taxon>
        <taxon>Lactobacillales</taxon>
        <taxon>Aerococcaceae</taxon>
        <taxon>Ruoffia</taxon>
    </lineage>
</organism>
<keyword evidence="5" id="KW-0547">Nucleotide-binding</keyword>
<dbReference type="FunFam" id="3.40.50.300:FF:000016">
    <property type="entry name" value="Oligopeptide ABC transporter ATP-binding component"/>
    <property type="match status" value="1"/>
</dbReference>
<dbReference type="AlphaFoldDB" id="A0A5R9DSX4"/>
<keyword evidence="6 9" id="KW-0067">ATP-binding</keyword>
<comment type="caution">
    <text evidence="9">The sequence shown here is derived from an EMBL/GenBank/DDBJ whole genome shotgun (WGS) entry which is preliminary data.</text>
</comment>